<organism evidence="3 4">
    <name type="scientific">Nocardia implantans</name>
    <dbReference type="NCBI Taxonomy" id="3108168"/>
    <lineage>
        <taxon>Bacteria</taxon>
        <taxon>Bacillati</taxon>
        <taxon>Actinomycetota</taxon>
        <taxon>Actinomycetes</taxon>
        <taxon>Mycobacteriales</taxon>
        <taxon>Nocardiaceae</taxon>
        <taxon>Nocardia</taxon>
    </lineage>
</organism>
<feature type="chain" id="PRO_5046945020" evidence="2">
    <location>
        <begin position="27"/>
        <end position="211"/>
    </location>
</feature>
<evidence type="ECO:0000313" key="3">
    <source>
        <dbReference type="EMBL" id="MEB3510434.1"/>
    </source>
</evidence>
<evidence type="ECO:0000313" key="4">
    <source>
        <dbReference type="Proteomes" id="UP001348098"/>
    </source>
</evidence>
<evidence type="ECO:0000256" key="1">
    <source>
        <dbReference type="ARBA" id="ARBA00022729"/>
    </source>
</evidence>
<accession>A0ABU6ASI3</accession>
<dbReference type="Pfam" id="PF09203">
    <property type="entry name" value="MspA"/>
    <property type="match status" value="1"/>
</dbReference>
<protein>
    <submittedName>
        <fullName evidence="3">MspA family porin</fullName>
    </submittedName>
</protein>
<dbReference type="Proteomes" id="UP001348098">
    <property type="component" value="Unassembled WGS sequence"/>
</dbReference>
<sequence>MKGSTMAMLGIAATAAFGLTAAPATADPVADKSRVVDTEDGWQLRISKTAEDVQRVPNLAATPFTREGFVTLSAAADIAGEGREAVNSGTLQLGYQIGCQVDVSNGLTMGLSAAIGPNAMVTVAPSPGLAVGGSALALPSMSTTIKPGTINSITLGTKPLAGPHGSISVDQIQIKIDACAGAVSLRSFAIVSISTATADNSVAVYGDPIWL</sequence>
<name>A0ABU6ASI3_9NOCA</name>
<comment type="caution">
    <text evidence="3">The sequence shown here is derived from an EMBL/GenBank/DDBJ whole genome shotgun (WGS) entry which is preliminary data.</text>
</comment>
<keyword evidence="1 2" id="KW-0732">Signal</keyword>
<gene>
    <name evidence="3" type="ORF">U3653_10425</name>
</gene>
<dbReference type="Gene3D" id="2.60.40.1650">
    <property type="entry name" value="Porin MspA (Ig-like beta-sandwich domain)"/>
    <property type="match status" value="2"/>
</dbReference>
<reference evidence="3 4" key="1">
    <citation type="submission" date="2023-12" db="EMBL/GenBank/DDBJ databases">
        <title>novel species in genus Nocarida.</title>
        <authorList>
            <person name="Li Z."/>
        </authorList>
    </citation>
    <scope>NUCLEOTIDE SEQUENCE [LARGE SCALE GENOMIC DNA]</scope>
    <source>
        <strain evidence="3 4">CDC186</strain>
    </source>
</reference>
<dbReference type="EMBL" id="JAYKYQ010000003">
    <property type="protein sequence ID" value="MEB3510434.1"/>
    <property type="molecule type" value="Genomic_DNA"/>
</dbReference>
<dbReference type="RefSeq" id="WP_323124040.1">
    <property type="nucleotide sequence ID" value="NZ_JAYESH010000003.1"/>
</dbReference>
<feature type="signal peptide" evidence="2">
    <location>
        <begin position="1"/>
        <end position="26"/>
    </location>
</feature>
<dbReference type="InterPro" id="IPR036435">
    <property type="entry name" value="Leukocidin/porin_MspA_sf"/>
</dbReference>
<dbReference type="SUPFAM" id="SSF56959">
    <property type="entry name" value="Leukocidin-like"/>
    <property type="match status" value="1"/>
</dbReference>
<dbReference type="InterPro" id="IPR015286">
    <property type="entry name" value="Porin_fam_mycobact-type"/>
</dbReference>
<keyword evidence="4" id="KW-1185">Reference proteome</keyword>
<proteinExistence type="predicted"/>
<evidence type="ECO:0000256" key="2">
    <source>
        <dbReference type="SAM" id="SignalP"/>
    </source>
</evidence>